<accession>A0A3P1ATK9</accession>
<name>A0A3P1ATK9_9FLAO</name>
<keyword evidence="2" id="KW-1185">Reference proteome</keyword>
<dbReference type="RefSeq" id="WP_124900052.1">
    <property type="nucleotide sequence ID" value="NZ_RQTJ01000030.1"/>
</dbReference>
<organism evidence="1 2">
    <name type="scientific">Paenimyroides viscosum</name>
    <dbReference type="NCBI Taxonomy" id="2488729"/>
    <lineage>
        <taxon>Bacteria</taxon>
        <taxon>Pseudomonadati</taxon>
        <taxon>Bacteroidota</taxon>
        <taxon>Flavobacteriia</taxon>
        <taxon>Flavobacteriales</taxon>
        <taxon>Flavobacteriaceae</taxon>
        <taxon>Paenimyroides</taxon>
    </lineage>
</organism>
<dbReference type="OrthoDB" id="1339084at2"/>
<evidence type="ECO:0000313" key="1">
    <source>
        <dbReference type="EMBL" id="RRA92268.1"/>
    </source>
</evidence>
<gene>
    <name evidence="1" type="ORF">EG242_11690</name>
</gene>
<protein>
    <recommendedName>
        <fullName evidence="3">DUF695 domain-containing protein</fullName>
    </recommendedName>
</protein>
<proteinExistence type="predicted"/>
<comment type="caution">
    <text evidence="1">The sequence shown here is derived from an EMBL/GenBank/DDBJ whole genome shotgun (WGS) entry which is preliminary data.</text>
</comment>
<dbReference type="Proteomes" id="UP000268372">
    <property type="component" value="Unassembled WGS sequence"/>
</dbReference>
<dbReference type="EMBL" id="RQTJ01000030">
    <property type="protein sequence ID" value="RRA92268.1"/>
    <property type="molecule type" value="Genomic_DNA"/>
</dbReference>
<evidence type="ECO:0000313" key="2">
    <source>
        <dbReference type="Proteomes" id="UP000268372"/>
    </source>
</evidence>
<reference evidence="1 2" key="1">
    <citation type="submission" date="2018-11" db="EMBL/GenBank/DDBJ databases">
        <title>Flavobacterium sp. nov., YIM 102796 draft genome.</title>
        <authorList>
            <person name="Li G."/>
            <person name="Jiang Y."/>
        </authorList>
    </citation>
    <scope>NUCLEOTIDE SEQUENCE [LARGE SCALE GENOMIC DNA]</scope>
    <source>
        <strain evidence="1 2">YIM 102796</strain>
    </source>
</reference>
<dbReference type="AlphaFoldDB" id="A0A3P1ATK9"/>
<evidence type="ECO:0008006" key="3">
    <source>
        <dbReference type="Google" id="ProtNLM"/>
    </source>
</evidence>
<sequence length="204" mass="24433">MAFFSFKKENKEDKFWNWFIKNEEYIYKNVDNLELRDAIFDDITEHFQEIDENLTFEFSPIHENGIREFSISADGIEESFSAVNKMISKSPKLKNWQFNSFRQRIPGDELTINYGDYKIGYDDIYFTYSTENDELGIELFTRNFDDSGEMKNVIYILLDGLIGEYDVTVNINWIEWKKLEEKNIQNLQPLTDLRKVIDHRKKLN</sequence>